<keyword evidence="7" id="KW-0547">Nucleotide-binding</keyword>
<evidence type="ECO:0000259" key="6">
    <source>
        <dbReference type="PROSITE" id="PS50929"/>
    </source>
</evidence>
<evidence type="ECO:0000256" key="1">
    <source>
        <dbReference type="ARBA" id="ARBA00004651"/>
    </source>
</evidence>
<protein>
    <submittedName>
        <fullName evidence="7">ATP-binding cassette transporter</fullName>
    </submittedName>
</protein>
<feature type="transmembrane region" description="Helical" evidence="5">
    <location>
        <begin position="78"/>
        <end position="111"/>
    </location>
</feature>
<evidence type="ECO:0000256" key="5">
    <source>
        <dbReference type="SAM" id="Phobius"/>
    </source>
</evidence>
<dbReference type="InterPro" id="IPR003439">
    <property type="entry name" value="ABC_transporter-like_ATP-bd"/>
</dbReference>
<keyword evidence="2 5" id="KW-0812">Transmembrane</keyword>
<dbReference type="PROSITE" id="PS50929">
    <property type="entry name" value="ABC_TM1F"/>
    <property type="match status" value="1"/>
</dbReference>
<dbReference type="Gene3D" id="1.20.1560.10">
    <property type="entry name" value="ABC transporter type 1, transmembrane domain"/>
    <property type="match status" value="1"/>
</dbReference>
<feature type="transmembrane region" description="Helical" evidence="5">
    <location>
        <begin position="176"/>
        <end position="203"/>
    </location>
</feature>
<dbReference type="EMBL" id="ATBP01000759">
    <property type="protein sequence ID" value="ETR69029.1"/>
    <property type="molecule type" value="Genomic_DNA"/>
</dbReference>
<dbReference type="Proteomes" id="UP000189670">
    <property type="component" value="Unassembled WGS sequence"/>
</dbReference>
<dbReference type="GO" id="GO:0005886">
    <property type="term" value="C:plasma membrane"/>
    <property type="evidence" value="ECO:0007669"/>
    <property type="project" value="UniProtKB-SubCell"/>
</dbReference>
<organism evidence="7 8">
    <name type="scientific">Candidatus Magnetoglobus multicellularis str. Araruama</name>
    <dbReference type="NCBI Taxonomy" id="890399"/>
    <lineage>
        <taxon>Bacteria</taxon>
        <taxon>Pseudomonadati</taxon>
        <taxon>Thermodesulfobacteriota</taxon>
        <taxon>Desulfobacteria</taxon>
        <taxon>Desulfobacterales</taxon>
        <taxon>Desulfobacteraceae</taxon>
        <taxon>Candidatus Magnetoglobus</taxon>
    </lineage>
</organism>
<dbReference type="InterPro" id="IPR036640">
    <property type="entry name" value="ABC1_TM_sf"/>
</dbReference>
<comment type="caution">
    <text evidence="7">The sequence shown here is derived from an EMBL/GenBank/DDBJ whole genome shotgun (WGS) entry which is preliminary data.</text>
</comment>
<comment type="subcellular location">
    <subcellularLocation>
        <location evidence="1">Cell membrane</location>
        <topology evidence="1">Multi-pass membrane protein</topology>
    </subcellularLocation>
</comment>
<name>A0A1V1P2B2_9BACT</name>
<evidence type="ECO:0000256" key="3">
    <source>
        <dbReference type="ARBA" id="ARBA00022989"/>
    </source>
</evidence>
<gene>
    <name evidence="7" type="ORF">OMM_04203</name>
</gene>
<keyword evidence="7" id="KW-0067">ATP-binding</keyword>
<dbReference type="InterPro" id="IPR011527">
    <property type="entry name" value="ABC1_TM_dom"/>
</dbReference>
<accession>A0A1V1P2B2</accession>
<dbReference type="Pfam" id="PF00005">
    <property type="entry name" value="ABC_tran"/>
    <property type="match status" value="1"/>
</dbReference>
<dbReference type="AlphaFoldDB" id="A0A1V1P2B2"/>
<proteinExistence type="predicted"/>
<evidence type="ECO:0000256" key="4">
    <source>
        <dbReference type="ARBA" id="ARBA00023136"/>
    </source>
</evidence>
<keyword evidence="3 5" id="KW-1133">Transmembrane helix</keyword>
<keyword evidence="4 5" id="KW-0472">Membrane</keyword>
<dbReference type="Gene3D" id="3.40.50.300">
    <property type="entry name" value="P-loop containing nucleotide triphosphate hydrolases"/>
    <property type="match status" value="1"/>
</dbReference>
<sequence>MSSYAIFWLLSLVSRKSAIVLTESIVSDLRTTIIDNVRKSELLSIEKISSSEIYNTLTVDSQNVSDIVDMIWYFMNSVILLIAALIYLLFFSLYSFIIMIITLTIGILLYLKNLQYATSLILEARRKETDLFKSVDTLLFGIKELKINTKKSDDFFESNYSKLVSKIKNIRIKSGFLMAYCILLPYSVWLIAIFFLVFILPQIHFITPCVLKCVVPLILFVPITSLLELLPFMVLANISLQRIYSFKTGLDDLNKENGDIDNQKPMKQLNDSSKINTLALKNITFFYTNDNGECLFPLGPINYTFKKGNITFITGGNGSGKSTLLKIITGLYFPLSGRICVNNEEMNILDYRKLFTPIFSDYHLFDRLYGLKNPDASKIIALTQKMKLDQKVKYSDNKFSTDKLSTGQKKKIGDDFSINGRQTCVCF</sequence>
<dbReference type="GO" id="GO:0005524">
    <property type="term" value="F:ATP binding"/>
    <property type="evidence" value="ECO:0007669"/>
    <property type="project" value="UniProtKB-KW"/>
</dbReference>
<reference evidence="8" key="1">
    <citation type="submission" date="2012-11" db="EMBL/GenBank/DDBJ databases">
        <authorList>
            <person name="Lucero-Rivera Y.E."/>
            <person name="Tovar-Ramirez D."/>
        </authorList>
    </citation>
    <scope>NUCLEOTIDE SEQUENCE [LARGE SCALE GENOMIC DNA]</scope>
    <source>
        <strain evidence="8">Araruama</strain>
    </source>
</reference>
<dbReference type="InterPro" id="IPR027417">
    <property type="entry name" value="P-loop_NTPase"/>
</dbReference>
<dbReference type="GO" id="GO:0034040">
    <property type="term" value="F:ATPase-coupled lipid transmembrane transporter activity"/>
    <property type="evidence" value="ECO:0007669"/>
    <property type="project" value="TreeGrafter"/>
</dbReference>
<evidence type="ECO:0000256" key="2">
    <source>
        <dbReference type="ARBA" id="ARBA00022692"/>
    </source>
</evidence>
<dbReference type="PANTHER" id="PTHR24221:SF654">
    <property type="entry name" value="ATP-BINDING CASSETTE SUB-FAMILY B MEMBER 6"/>
    <property type="match status" value="1"/>
</dbReference>
<dbReference type="SUPFAM" id="SSF90123">
    <property type="entry name" value="ABC transporter transmembrane region"/>
    <property type="match status" value="1"/>
</dbReference>
<feature type="domain" description="ABC transmembrane type-1" evidence="6">
    <location>
        <begin position="1"/>
        <end position="199"/>
    </location>
</feature>
<feature type="transmembrane region" description="Helical" evidence="5">
    <location>
        <begin position="215"/>
        <end position="238"/>
    </location>
</feature>
<dbReference type="PANTHER" id="PTHR24221">
    <property type="entry name" value="ATP-BINDING CASSETTE SUB-FAMILY B"/>
    <property type="match status" value="1"/>
</dbReference>
<evidence type="ECO:0000313" key="7">
    <source>
        <dbReference type="EMBL" id="ETR69029.1"/>
    </source>
</evidence>
<dbReference type="InterPro" id="IPR039421">
    <property type="entry name" value="Type_1_exporter"/>
</dbReference>
<evidence type="ECO:0000313" key="8">
    <source>
        <dbReference type="Proteomes" id="UP000189670"/>
    </source>
</evidence>
<dbReference type="SUPFAM" id="SSF52540">
    <property type="entry name" value="P-loop containing nucleoside triphosphate hydrolases"/>
    <property type="match status" value="1"/>
</dbReference>
<dbReference type="GO" id="GO:0016887">
    <property type="term" value="F:ATP hydrolysis activity"/>
    <property type="evidence" value="ECO:0007669"/>
    <property type="project" value="InterPro"/>
</dbReference>
<dbReference type="GO" id="GO:0140359">
    <property type="term" value="F:ABC-type transporter activity"/>
    <property type="evidence" value="ECO:0007669"/>
    <property type="project" value="InterPro"/>
</dbReference>